<comment type="caution">
    <text evidence="4">The sequence shown here is derived from an EMBL/GenBank/DDBJ whole genome shotgun (WGS) entry which is preliminary data.</text>
</comment>
<dbReference type="InterPro" id="IPR023346">
    <property type="entry name" value="Lysozyme-like_dom_sf"/>
</dbReference>
<name>A0A2B4SVD8_STYPI</name>
<sequence>MNFKNAIILLLYSFALFQGFRGETCDPKPMITRHEGKKECVYLDTKGIKTIGIGYNMQKKEAPGVFASIGADYNKFINGPVTKWNVPCNCSSVPCLTEGQIEELLDISLKTAIAEAQKVIPTFASLCCPVQNVMVDMSFTFGGPVFAQFTTFSKLVVRQYWKAAGDDLTVSLWCKQATARCMEDANIVRSGCSCSQPYPQSCDSRASACCASNTQETCCKGTLTFKSKTFDEQLCCPHPKATCCEHDRCCPQDSVCCPAPPAVPTYCCPVDYPVCRDGECYRARDGHMIKGKPVAQGFVSP</sequence>
<gene>
    <name evidence="4" type="ORF">AWC38_SpisGene2664</name>
</gene>
<dbReference type="EMBL" id="LSMT01000022">
    <property type="protein sequence ID" value="PFX32502.1"/>
    <property type="molecule type" value="Genomic_DNA"/>
</dbReference>
<keyword evidence="1" id="KW-0929">Antimicrobial</keyword>
<dbReference type="InterPro" id="IPR052619">
    <property type="entry name" value="Phage_lysozyme-like"/>
</dbReference>
<dbReference type="Gene3D" id="1.10.530.40">
    <property type="match status" value="1"/>
</dbReference>
<reference evidence="5" key="1">
    <citation type="journal article" date="2017" name="bioRxiv">
        <title>Comparative analysis of the genomes of Stylophora pistillata and Acropora digitifera provides evidence for extensive differences between species of corals.</title>
        <authorList>
            <person name="Voolstra C.R."/>
            <person name="Li Y."/>
            <person name="Liew Y.J."/>
            <person name="Baumgarten S."/>
            <person name="Zoccola D."/>
            <person name="Flot J.-F."/>
            <person name="Tambutte S."/>
            <person name="Allemand D."/>
            <person name="Aranda M."/>
        </authorList>
    </citation>
    <scope>NUCLEOTIDE SEQUENCE [LARGE SCALE GENOMIC DNA]</scope>
</reference>
<keyword evidence="5" id="KW-1185">Reference proteome</keyword>
<dbReference type="PANTHER" id="PTHR37406:SF1">
    <property type="entry name" value="T4-TYPE LYSOZYME 1-RELATED"/>
    <property type="match status" value="1"/>
</dbReference>
<evidence type="ECO:0000256" key="1">
    <source>
        <dbReference type="ARBA" id="ARBA00022529"/>
    </source>
</evidence>
<keyword evidence="3" id="KW-0732">Signal</keyword>
<feature type="chain" id="PRO_5013287453" evidence="3">
    <location>
        <begin position="23"/>
        <end position="301"/>
    </location>
</feature>
<dbReference type="GO" id="GO:0003796">
    <property type="term" value="F:lysozyme activity"/>
    <property type="evidence" value="ECO:0007669"/>
    <property type="project" value="InterPro"/>
</dbReference>
<evidence type="ECO:0000256" key="2">
    <source>
        <dbReference type="ARBA" id="ARBA00022638"/>
    </source>
</evidence>
<accession>A0A2B4SVD8</accession>
<evidence type="ECO:0000256" key="3">
    <source>
        <dbReference type="SAM" id="SignalP"/>
    </source>
</evidence>
<keyword evidence="2" id="KW-0081">Bacteriolytic enzyme</keyword>
<dbReference type="GO" id="GO:0031640">
    <property type="term" value="P:killing of cells of another organism"/>
    <property type="evidence" value="ECO:0007669"/>
    <property type="project" value="UniProtKB-KW"/>
</dbReference>
<dbReference type="GO" id="GO:0042742">
    <property type="term" value="P:defense response to bacterium"/>
    <property type="evidence" value="ECO:0007669"/>
    <property type="project" value="UniProtKB-KW"/>
</dbReference>
<proteinExistence type="predicted"/>
<dbReference type="OrthoDB" id="5945565at2759"/>
<evidence type="ECO:0000313" key="5">
    <source>
        <dbReference type="Proteomes" id="UP000225706"/>
    </source>
</evidence>
<protein>
    <submittedName>
        <fullName evidence="4">Putative T4-type lysozyme 1</fullName>
    </submittedName>
</protein>
<dbReference type="AlphaFoldDB" id="A0A2B4SVD8"/>
<organism evidence="4 5">
    <name type="scientific">Stylophora pistillata</name>
    <name type="common">Smooth cauliflower coral</name>
    <dbReference type="NCBI Taxonomy" id="50429"/>
    <lineage>
        <taxon>Eukaryota</taxon>
        <taxon>Metazoa</taxon>
        <taxon>Cnidaria</taxon>
        <taxon>Anthozoa</taxon>
        <taxon>Hexacorallia</taxon>
        <taxon>Scleractinia</taxon>
        <taxon>Astrocoeniina</taxon>
        <taxon>Pocilloporidae</taxon>
        <taxon>Stylophora</taxon>
    </lineage>
</organism>
<dbReference type="PANTHER" id="PTHR37406">
    <property type="entry name" value="T4-TYPE LYSOZYME 1-RELATED"/>
    <property type="match status" value="1"/>
</dbReference>
<feature type="signal peptide" evidence="3">
    <location>
        <begin position="1"/>
        <end position="22"/>
    </location>
</feature>
<dbReference type="Proteomes" id="UP000225706">
    <property type="component" value="Unassembled WGS sequence"/>
</dbReference>
<evidence type="ECO:0000313" key="4">
    <source>
        <dbReference type="EMBL" id="PFX32502.1"/>
    </source>
</evidence>
<dbReference type="SUPFAM" id="SSF53955">
    <property type="entry name" value="Lysozyme-like"/>
    <property type="match status" value="1"/>
</dbReference>
<dbReference type="InterPro" id="IPR023347">
    <property type="entry name" value="Lysozyme_dom_sf"/>
</dbReference>